<dbReference type="STRING" id="263852.SAMN02745116_02553"/>
<sequence>MSIVLNRKYIENPLEPPHEVVAFCLQQHQSSIYRMEKLANYYEGKHDVLERKTERDKEYRSNIVTNHFKLIVDSFTAFALGNPVAYTEQNQEQDISIFTDMLEKMDIVSHDIELEKDLSVFGFSNELHYMRKDMNDELETEICITKIDPRGSFVVTDDTVDKNKLFAVRYVKQHDLNGNEKGYCVEIYTKSEVITYESESLEFQNVVEISRVQHYFGEVPMVEFRNNEEKIGDAEPVLSLIDAYNNLQSDRSNDIDTQINAVLIAYGYSLVDALENAKGSTQIAIETPIENARTEFLTNSLDQTQVELFVKSIEENIHKISYVPNMNDEKFSGNVSGEAMKWKVFMMLNALVIKQRYFIKGIKERLILLQNVLNVKNGINLNLSTLKIQMKPNLPVNLSEIIQNINNSQEFIPLIHSLGWLPDVDNPQELIEQLNEQKMNNMERQMELIGSSHDDIEKDEEDDSDSENSKDNQSKRTRSTVTVQ</sequence>
<dbReference type="OrthoDB" id="3189403at2"/>
<protein>
    <submittedName>
        <fullName evidence="2">Phage portal protein, SPP1 family</fullName>
    </submittedName>
</protein>
<dbReference type="InterPro" id="IPR006428">
    <property type="entry name" value="Portal_SPP1-type"/>
</dbReference>
<feature type="compositionally biased region" description="Acidic residues" evidence="1">
    <location>
        <begin position="457"/>
        <end position="466"/>
    </location>
</feature>
<evidence type="ECO:0000313" key="2">
    <source>
        <dbReference type="EMBL" id="SKA13951.1"/>
    </source>
</evidence>
<dbReference type="AlphaFoldDB" id="A0A1T4REA5"/>
<evidence type="ECO:0000313" key="3">
    <source>
        <dbReference type="Proteomes" id="UP000190328"/>
    </source>
</evidence>
<keyword evidence="3" id="KW-1185">Reference proteome</keyword>
<proteinExistence type="predicted"/>
<accession>A0A1T4REA5</accession>
<dbReference type="Pfam" id="PF05133">
    <property type="entry name" value="SPP1_portal"/>
    <property type="match status" value="1"/>
</dbReference>
<dbReference type="Proteomes" id="UP000190328">
    <property type="component" value="Unassembled WGS sequence"/>
</dbReference>
<dbReference type="EMBL" id="FUXI01000045">
    <property type="protein sequence ID" value="SKA13951.1"/>
    <property type="molecule type" value="Genomic_DNA"/>
</dbReference>
<organism evidence="2 3">
    <name type="scientific">Pilibacter termitis</name>
    <dbReference type="NCBI Taxonomy" id="263852"/>
    <lineage>
        <taxon>Bacteria</taxon>
        <taxon>Bacillati</taxon>
        <taxon>Bacillota</taxon>
        <taxon>Bacilli</taxon>
        <taxon>Lactobacillales</taxon>
        <taxon>Enterococcaceae</taxon>
        <taxon>Pilibacter</taxon>
    </lineage>
</organism>
<feature type="region of interest" description="Disordered" evidence="1">
    <location>
        <begin position="444"/>
        <end position="484"/>
    </location>
</feature>
<name>A0A1T4REA5_9ENTE</name>
<dbReference type="InterPro" id="IPR021145">
    <property type="entry name" value="Portal_protein_SPP1_Gp6-like"/>
</dbReference>
<dbReference type="NCBIfam" id="TIGR01538">
    <property type="entry name" value="portal_SPP1"/>
    <property type="match status" value="1"/>
</dbReference>
<dbReference type="RefSeq" id="WP_078808432.1">
    <property type="nucleotide sequence ID" value="NZ_FUXI01000045.1"/>
</dbReference>
<reference evidence="2 3" key="1">
    <citation type="submission" date="2017-02" db="EMBL/GenBank/DDBJ databases">
        <authorList>
            <person name="Peterson S.W."/>
        </authorList>
    </citation>
    <scope>NUCLEOTIDE SEQUENCE [LARGE SCALE GENOMIC DNA]</scope>
    <source>
        <strain evidence="2 3">ATCC BAA-1030</strain>
    </source>
</reference>
<evidence type="ECO:0000256" key="1">
    <source>
        <dbReference type="SAM" id="MobiDB-lite"/>
    </source>
</evidence>
<gene>
    <name evidence="2" type="ORF">SAMN02745116_02553</name>
</gene>